<keyword evidence="2" id="KW-1185">Reference proteome</keyword>
<evidence type="ECO:0000313" key="2">
    <source>
        <dbReference type="Proteomes" id="UP000821845"/>
    </source>
</evidence>
<sequence length="114" mass="13279">MVFSRKTAERIVNSPCSCSKDDSPDDMTLGVCLKQLGVPVMHSPLFHQVFILCITFSLLLRHVFLQGRPDDYSRQLLSHQRPISFHKFWMMDPVAAYRKWLAHSSHNLTRHEEL</sequence>
<reference evidence="1" key="1">
    <citation type="submission" date="2020-05" db="EMBL/GenBank/DDBJ databases">
        <title>Large-scale comparative analyses of tick genomes elucidate their genetic diversity and vector capacities.</title>
        <authorList>
            <person name="Jia N."/>
            <person name="Wang J."/>
            <person name="Shi W."/>
            <person name="Du L."/>
            <person name="Sun Y."/>
            <person name="Zhan W."/>
            <person name="Jiang J."/>
            <person name="Wang Q."/>
            <person name="Zhang B."/>
            <person name="Ji P."/>
            <person name="Sakyi L.B."/>
            <person name="Cui X."/>
            <person name="Yuan T."/>
            <person name="Jiang B."/>
            <person name="Yang W."/>
            <person name="Lam T.T.-Y."/>
            <person name="Chang Q."/>
            <person name="Ding S."/>
            <person name="Wang X."/>
            <person name="Zhu J."/>
            <person name="Ruan X."/>
            <person name="Zhao L."/>
            <person name="Wei J."/>
            <person name="Que T."/>
            <person name="Du C."/>
            <person name="Cheng J."/>
            <person name="Dai P."/>
            <person name="Han X."/>
            <person name="Huang E."/>
            <person name="Gao Y."/>
            <person name="Liu J."/>
            <person name="Shao H."/>
            <person name="Ye R."/>
            <person name="Li L."/>
            <person name="Wei W."/>
            <person name="Wang X."/>
            <person name="Wang C."/>
            <person name="Yang T."/>
            <person name="Huo Q."/>
            <person name="Li W."/>
            <person name="Guo W."/>
            <person name="Chen H."/>
            <person name="Zhou L."/>
            <person name="Ni X."/>
            <person name="Tian J."/>
            <person name="Zhou Y."/>
            <person name="Sheng Y."/>
            <person name="Liu T."/>
            <person name="Pan Y."/>
            <person name="Xia L."/>
            <person name="Li J."/>
            <person name="Zhao F."/>
            <person name="Cao W."/>
        </authorList>
    </citation>
    <scope>NUCLEOTIDE SEQUENCE</scope>
    <source>
        <strain evidence="1">Hyas-2018</strain>
    </source>
</reference>
<dbReference type="EMBL" id="CM023484">
    <property type="protein sequence ID" value="KAH6932106.1"/>
    <property type="molecule type" value="Genomic_DNA"/>
</dbReference>
<evidence type="ECO:0000313" key="1">
    <source>
        <dbReference type="EMBL" id="KAH6932106.1"/>
    </source>
</evidence>
<accession>A0ACB7SDV4</accession>
<protein>
    <submittedName>
        <fullName evidence="1">Uncharacterized protein</fullName>
    </submittedName>
</protein>
<comment type="caution">
    <text evidence="1">The sequence shown here is derived from an EMBL/GenBank/DDBJ whole genome shotgun (WGS) entry which is preliminary data.</text>
</comment>
<organism evidence="1 2">
    <name type="scientific">Hyalomma asiaticum</name>
    <name type="common">Tick</name>
    <dbReference type="NCBI Taxonomy" id="266040"/>
    <lineage>
        <taxon>Eukaryota</taxon>
        <taxon>Metazoa</taxon>
        <taxon>Ecdysozoa</taxon>
        <taxon>Arthropoda</taxon>
        <taxon>Chelicerata</taxon>
        <taxon>Arachnida</taxon>
        <taxon>Acari</taxon>
        <taxon>Parasitiformes</taxon>
        <taxon>Ixodida</taxon>
        <taxon>Ixodoidea</taxon>
        <taxon>Ixodidae</taxon>
        <taxon>Hyalomminae</taxon>
        <taxon>Hyalomma</taxon>
    </lineage>
</organism>
<dbReference type="Proteomes" id="UP000821845">
    <property type="component" value="Chromosome 4"/>
</dbReference>
<name>A0ACB7SDV4_HYAAI</name>
<proteinExistence type="predicted"/>
<gene>
    <name evidence="1" type="ORF">HPB50_002868</name>
</gene>